<comment type="caution">
    <text evidence="1">The sequence shown here is derived from an EMBL/GenBank/DDBJ whole genome shotgun (WGS) entry which is preliminary data.</text>
</comment>
<name>A0A814LJU9_9BILA</name>
<organism evidence="1 2">
    <name type="scientific">Brachionus calyciflorus</name>
    <dbReference type="NCBI Taxonomy" id="104777"/>
    <lineage>
        <taxon>Eukaryota</taxon>
        <taxon>Metazoa</taxon>
        <taxon>Spiralia</taxon>
        <taxon>Gnathifera</taxon>
        <taxon>Rotifera</taxon>
        <taxon>Eurotatoria</taxon>
        <taxon>Monogononta</taxon>
        <taxon>Pseudotrocha</taxon>
        <taxon>Ploima</taxon>
        <taxon>Brachionidae</taxon>
        <taxon>Brachionus</taxon>
    </lineage>
</organism>
<accession>A0A814LJU9</accession>
<evidence type="ECO:0000313" key="1">
    <source>
        <dbReference type="EMBL" id="CAF1066323.1"/>
    </source>
</evidence>
<dbReference type="CDD" id="cd18809">
    <property type="entry name" value="SF1_C_RecD"/>
    <property type="match status" value="1"/>
</dbReference>
<dbReference type="OrthoDB" id="10029506at2759"/>
<evidence type="ECO:0000313" key="2">
    <source>
        <dbReference type="Proteomes" id="UP000663879"/>
    </source>
</evidence>
<dbReference type="PANTHER" id="PTHR47642">
    <property type="entry name" value="ATP-DEPENDENT DNA HELICASE"/>
    <property type="match status" value="1"/>
</dbReference>
<evidence type="ECO:0008006" key="3">
    <source>
        <dbReference type="Google" id="ProtNLM"/>
    </source>
</evidence>
<reference evidence="1" key="1">
    <citation type="submission" date="2021-02" db="EMBL/GenBank/DDBJ databases">
        <authorList>
            <person name="Nowell W R."/>
        </authorList>
    </citation>
    <scope>NUCLEOTIDE SEQUENCE</scope>
    <source>
        <strain evidence="1">Ploen Becks lab</strain>
    </source>
</reference>
<dbReference type="InterPro" id="IPR027417">
    <property type="entry name" value="P-loop_NTPase"/>
</dbReference>
<dbReference type="EMBL" id="CAJNOC010005958">
    <property type="protein sequence ID" value="CAF1066323.1"/>
    <property type="molecule type" value="Genomic_DNA"/>
</dbReference>
<dbReference type="AlphaFoldDB" id="A0A814LJU9"/>
<dbReference type="SUPFAM" id="SSF52540">
    <property type="entry name" value="P-loop containing nucleoside triphosphate hydrolases"/>
    <property type="match status" value="1"/>
</dbReference>
<protein>
    <recommendedName>
        <fullName evidence="3">ATP-dependent DNA helicase PIF1</fullName>
    </recommendedName>
</protein>
<dbReference type="Proteomes" id="UP000663879">
    <property type="component" value="Unassembled WGS sequence"/>
</dbReference>
<dbReference type="PANTHER" id="PTHR47642:SF6">
    <property type="entry name" value="ATP-DEPENDENT DNA HELICASE"/>
    <property type="match status" value="1"/>
</dbReference>
<dbReference type="Gene3D" id="3.40.50.300">
    <property type="entry name" value="P-loop containing nucleotide triphosphate hydrolases"/>
    <property type="match status" value="1"/>
</dbReference>
<keyword evidence="2" id="KW-1185">Reference proteome</keyword>
<gene>
    <name evidence="1" type="ORF">OXX778_LOCUS19516</name>
</gene>
<dbReference type="InterPro" id="IPR051055">
    <property type="entry name" value="PIF1_helicase"/>
</dbReference>
<proteinExistence type="predicted"/>
<sequence length="269" mass="30729">MDLLPRCRNGQNTLEDWLLLLENAFDSNNIKNFNEATMLFIQNEKVNQHNNKKLIELQMPIINILAKNSSKKVQRLDSDQAMGLSNSIYTCINSKITLTNNLWTSRGLVNSANGIIRDIIVPIGYTRGDLPETLIIEVEDYDGPQFFDDLDKHNYIPINPISIFAKQASGTRTQLPIRLGYAMTIHKSQGQTLKKAVIDLGNSEISLGLTFVALSRLKNINDFLIVAFPFDRLTKIRKSTCLQPRLDEEERLIQLKNKTLHIYRNFLPE</sequence>